<keyword evidence="1" id="KW-0560">Oxidoreductase</keyword>
<dbReference type="PANTHER" id="PTHR14239">
    <property type="entry name" value="DUDULIN-RELATED"/>
    <property type="match status" value="1"/>
</dbReference>
<reference evidence="4" key="1">
    <citation type="journal article" date="2019" name="Int. J. Syst. Evol. Microbiol.">
        <title>The Global Catalogue of Microorganisms (GCM) 10K type strain sequencing project: providing services to taxonomists for standard genome sequencing and annotation.</title>
        <authorList>
            <consortium name="The Broad Institute Genomics Platform"/>
            <consortium name="The Broad Institute Genome Sequencing Center for Infectious Disease"/>
            <person name="Wu L."/>
            <person name="Ma J."/>
        </authorList>
    </citation>
    <scope>NUCLEOTIDE SEQUENCE [LARGE SCALE GENOMIC DNA]</scope>
    <source>
        <strain evidence="4">JCM 31037</strain>
    </source>
</reference>
<gene>
    <name evidence="3" type="ORF">ACFQ4H_23500</name>
</gene>
<proteinExistence type="predicted"/>
<feature type="domain" description="Pyrroline-5-carboxylate reductase catalytic N-terminal" evidence="2">
    <location>
        <begin position="10"/>
        <end position="100"/>
    </location>
</feature>
<organism evidence="3 4">
    <name type="scientific">Micromonospora sonneratiae</name>
    <dbReference type="NCBI Taxonomy" id="1184706"/>
    <lineage>
        <taxon>Bacteria</taxon>
        <taxon>Bacillati</taxon>
        <taxon>Actinomycetota</taxon>
        <taxon>Actinomycetes</taxon>
        <taxon>Micromonosporales</taxon>
        <taxon>Micromonosporaceae</taxon>
        <taxon>Micromonospora</taxon>
    </lineage>
</organism>
<keyword evidence="4" id="KW-1185">Reference proteome</keyword>
<protein>
    <submittedName>
        <fullName evidence="3">NADPH-dependent F420 reductase</fullName>
    </submittedName>
</protein>
<dbReference type="Proteomes" id="UP001597260">
    <property type="component" value="Unassembled WGS sequence"/>
</dbReference>
<dbReference type="RefSeq" id="WP_377574046.1">
    <property type="nucleotide sequence ID" value="NZ_JBHTMP010000041.1"/>
</dbReference>
<accession>A0ABW3YIS5</accession>
<dbReference type="Gene3D" id="3.40.50.720">
    <property type="entry name" value="NAD(P)-binding Rossmann-like Domain"/>
    <property type="match status" value="1"/>
</dbReference>
<dbReference type="EMBL" id="JBHTMP010000041">
    <property type="protein sequence ID" value="MFD1324055.1"/>
    <property type="molecule type" value="Genomic_DNA"/>
</dbReference>
<name>A0ABW3YIS5_9ACTN</name>
<evidence type="ECO:0000313" key="3">
    <source>
        <dbReference type="EMBL" id="MFD1324055.1"/>
    </source>
</evidence>
<dbReference type="SUPFAM" id="SSF51735">
    <property type="entry name" value="NAD(P)-binding Rossmann-fold domains"/>
    <property type="match status" value="1"/>
</dbReference>
<dbReference type="InterPro" id="IPR036291">
    <property type="entry name" value="NAD(P)-bd_dom_sf"/>
</dbReference>
<dbReference type="Pfam" id="PF03807">
    <property type="entry name" value="F420_oxidored"/>
    <property type="match status" value="1"/>
</dbReference>
<dbReference type="InterPro" id="IPR028939">
    <property type="entry name" value="P5C_Rdtase_cat_N"/>
</dbReference>
<dbReference type="InterPro" id="IPR051267">
    <property type="entry name" value="STEAP_metalloreductase"/>
</dbReference>
<comment type="caution">
    <text evidence="3">The sequence shown here is derived from an EMBL/GenBank/DDBJ whole genome shotgun (WGS) entry which is preliminary data.</text>
</comment>
<sequence length="239" mass="24397">MSGPAGQPEIGVWGCGRMGSALARALAVAGQPVVVATGRPGRAATTLAGVPGCRATDPDSMLRQATMVLLALPFPVALHALRGPAGRIGAGRTLVDMTNPALGAGQPQNAVLGTGDTLPPSMSGGELIAHAASGWRVAKAFNTLSADALTHWPADGGPVCVPVASDHPSGRREVFELVLRLGLHPVDAGGIASSREMEAMAVLFARISSRHRLRGQIGIHIGRSDRVATVGEVPCPVSR</sequence>
<evidence type="ECO:0000313" key="4">
    <source>
        <dbReference type="Proteomes" id="UP001597260"/>
    </source>
</evidence>
<evidence type="ECO:0000256" key="1">
    <source>
        <dbReference type="ARBA" id="ARBA00023002"/>
    </source>
</evidence>
<evidence type="ECO:0000259" key="2">
    <source>
        <dbReference type="Pfam" id="PF03807"/>
    </source>
</evidence>